<dbReference type="KEGG" id="val:VDBG_02369"/>
<dbReference type="eggNOG" id="ENOG502SCNK">
    <property type="taxonomic scope" value="Eukaryota"/>
</dbReference>
<dbReference type="HOGENOM" id="CLU_052827_4_1_1"/>
<dbReference type="GeneID" id="9532737"/>
<dbReference type="PANTHER" id="PTHR47260:SF6">
    <property type="entry name" value="THIOESTERASE DOMAIN-CONTAINING PROTEIN"/>
    <property type="match status" value="1"/>
</dbReference>
<dbReference type="OrthoDB" id="506431at2759"/>
<dbReference type="CDD" id="cd03443">
    <property type="entry name" value="PaaI_thioesterase"/>
    <property type="match status" value="1"/>
</dbReference>
<dbReference type="AlphaFoldDB" id="C9SA47"/>
<dbReference type="InterPro" id="IPR006683">
    <property type="entry name" value="Thioestr_dom"/>
</dbReference>
<dbReference type="RefSeq" id="XP_003008181.1">
    <property type="nucleotide sequence ID" value="XM_003008135.1"/>
</dbReference>
<proteinExistence type="predicted"/>
<evidence type="ECO:0000313" key="3">
    <source>
        <dbReference type="Proteomes" id="UP000008698"/>
    </source>
</evidence>
<sequence length="262" mass="28041">MASRKEPAQGATLSQNGVDFHKIPWCNALLTAPNTTVYVPPSRDPLEEGKPNRHDRFFGKTLDHAERIPACLAFYATPAEAAPALAPTPAPAAPAAEGSARSPAIPQVSVLFALGPGMAGYPAVLHGGVTALLFDELLGMLGERNRDLGRGDAIFTMKPATATMDVRYLRPIATPSVVLGVGTIASITGRKMLLRGEIRDAEGNVVADVRVALGRHGWQGRRRRRSSRYLISFEGWAGPPWACSWKPGCGLRCGVQSSHERT</sequence>
<dbReference type="Proteomes" id="UP000008698">
    <property type="component" value="Unassembled WGS sequence"/>
</dbReference>
<feature type="domain" description="Thioesterase" evidence="1">
    <location>
        <begin position="124"/>
        <end position="206"/>
    </location>
</feature>
<evidence type="ECO:0000259" key="1">
    <source>
        <dbReference type="Pfam" id="PF03061"/>
    </source>
</evidence>
<name>C9SA47_VERA1</name>
<dbReference type="PANTHER" id="PTHR47260">
    <property type="entry name" value="UPF0644 PROTEIN PB2B4.06"/>
    <property type="match status" value="1"/>
</dbReference>
<keyword evidence="3" id="KW-1185">Reference proteome</keyword>
<dbReference type="Gene3D" id="3.10.129.10">
    <property type="entry name" value="Hotdog Thioesterase"/>
    <property type="match status" value="1"/>
</dbReference>
<protein>
    <recommendedName>
        <fullName evidence="1">Thioesterase domain-containing protein</fullName>
    </recommendedName>
</protein>
<dbReference type="InterPro" id="IPR052061">
    <property type="entry name" value="PTE-AB_protein"/>
</dbReference>
<dbReference type="SUPFAM" id="SSF54637">
    <property type="entry name" value="Thioesterase/thiol ester dehydrase-isomerase"/>
    <property type="match status" value="1"/>
</dbReference>
<gene>
    <name evidence="2" type="ORF">VDBG_02369</name>
</gene>
<accession>C9SA47</accession>
<dbReference type="InterPro" id="IPR029069">
    <property type="entry name" value="HotDog_dom_sf"/>
</dbReference>
<reference evidence="3" key="1">
    <citation type="journal article" date="2011" name="PLoS Pathog.">
        <title>Comparative genomics yields insights into niche adaptation of plant vascular wilt pathogens.</title>
        <authorList>
            <person name="Klosterman S.J."/>
            <person name="Subbarao K.V."/>
            <person name="Kang S."/>
            <person name="Veronese P."/>
            <person name="Gold S.E."/>
            <person name="Thomma B.P.H.J."/>
            <person name="Chen Z."/>
            <person name="Henrissat B."/>
            <person name="Lee Y.-H."/>
            <person name="Park J."/>
            <person name="Garcia-Pedrajas M.D."/>
            <person name="Barbara D.J."/>
            <person name="Anchieta A."/>
            <person name="de Jonge R."/>
            <person name="Santhanam P."/>
            <person name="Maruthachalam K."/>
            <person name="Atallah Z."/>
            <person name="Amyotte S.G."/>
            <person name="Paz Z."/>
            <person name="Inderbitzin P."/>
            <person name="Hayes R.J."/>
            <person name="Heiman D.I."/>
            <person name="Young S."/>
            <person name="Zeng Q."/>
            <person name="Engels R."/>
            <person name="Galagan J."/>
            <person name="Cuomo C.A."/>
            <person name="Dobinson K.F."/>
            <person name="Ma L.-J."/>
        </authorList>
    </citation>
    <scope>NUCLEOTIDE SEQUENCE [LARGE SCALE GENOMIC DNA]</scope>
    <source>
        <strain evidence="3">VaMs.102 / ATCC MYA-4576 / FGSC 10136</strain>
    </source>
</reference>
<evidence type="ECO:0000313" key="2">
    <source>
        <dbReference type="EMBL" id="EEY16260.1"/>
    </source>
</evidence>
<dbReference type="Pfam" id="PF03061">
    <property type="entry name" value="4HBT"/>
    <property type="match status" value="1"/>
</dbReference>
<organism evidence="3">
    <name type="scientific">Verticillium alfalfae (strain VaMs.102 / ATCC MYA-4576 / FGSC 10136)</name>
    <name type="common">Verticillium wilt of alfalfa</name>
    <name type="synonym">Verticillium albo-atrum</name>
    <dbReference type="NCBI Taxonomy" id="526221"/>
    <lineage>
        <taxon>Eukaryota</taxon>
        <taxon>Fungi</taxon>
        <taxon>Dikarya</taxon>
        <taxon>Ascomycota</taxon>
        <taxon>Pezizomycotina</taxon>
        <taxon>Sordariomycetes</taxon>
        <taxon>Hypocreomycetidae</taxon>
        <taxon>Glomerellales</taxon>
        <taxon>Plectosphaerellaceae</taxon>
        <taxon>Verticillium</taxon>
    </lineage>
</organism>
<dbReference type="EMBL" id="DS985215">
    <property type="protein sequence ID" value="EEY16260.1"/>
    <property type="molecule type" value="Genomic_DNA"/>
</dbReference>
<dbReference type="OMA" id="AERIPAC"/>